<dbReference type="InterPro" id="IPR011042">
    <property type="entry name" value="6-blade_b-propeller_TolB-like"/>
</dbReference>
<evidence type="ECO:0000313" key="2">
    <source>
        <dbReference type="Proteomes" id="UP000749559"/>
    </source>
</evidence>
<sequence length="197" mass="21880">MRYYLFVALVAITILGFGCSSKTKYGPCKSKCKRLKLGNCSRVCRVETDDTIWKSCWRSCTRNYTSTMVNITRAVLSGCVEHCKVDFVKIVNNVSSSAEGPVFTMDGNFYMVSYNGGEILKIDLTKNLSSLLVAPSVGANSGMPTGSQCDHNNNIWVADQRLGLLKVYKNGTFHQIATKDNKNATIQGFNDLIFDYH</sequence>
<accession>A0A8J1UKL4</accession>
<feature type="non-terminal residue" evidence="1">
    <location>
        <position position="197"/>
    </location>
</feature>
<reference evidence="1" key="1">
    <citation type="submission" date="2022-03" db="EMBL/GenBank/DDBJ databases">
        <authorList>
            <person name="Martin C."/>
        </authorList>
    </citation>
    <scope>NUCLEOTIDE SEQUENCE</scope>
</reference>
<dbReference type="Gene3D" id="2.120.10.30">
    <property type="entry name" value="TolB, C-terminal domain"/>
    <property type="match status" value="1"/>
</dbReference>
<dbReference type="AlphaFoldDB" id="A0A8J1UKL4"/>
<dbReference type="PROSITE" id="PS51257">
    <property type="entry name" value="PROKAR_LIPOPROTEIN"/>
    <property type="match status" value="1"/>
</dbReference>
<gene>
    <name evidence="1" type="ORF">OFUS_LOCUS14439</name>
</gene>
<evidence type="ECO:0000313" key="1">
    <source>
        <dbReference type="EMBL" id="CAH1789003.1"/>
    </source>
</evidence>
<dbReference type="EMBL" id="CAIIXF020000007">
    <property type="protein sequence ID" value="CAH1789003.1"/>
    <property type="molecule type" value="Genomic_DNA"/>
</dbReference>
<name>A0A8J1UKL4_OWEFU</name>
<dbReference type="Proteomes" id="UP000749559">
    <property type="component" value="Unassembled WGS sequence"/>
</dbReference>
<dbReference type="SUPFAM" id="SSF63829">
    <property type="entry name" value="Calcium-dependent phosphotriesterase"/>
    <property type="match status" value="1"/>
</dbReference>
<protein>
    <submittedName>
        <fullName evidence="1">Uncharacterized protein</fullName>
    </submittedName>
</protein>
<proteinExistence type="predicted"/>
<organism evidence="1 2">
    <name type="scientific">Owenia fusiformis</name>
    <name type="common">Polychaete worm</name>
    <dbReference type="NCBI Taxonomy" id="6347"/>
    <lineage>
        <taxon>Eukaryota</taxon>
        <taxon>Metazoa</taxon>
        <taxon>Spiralia</taxon>
        <taxon>Lophotrochozoa</taxon>
        <taxon>Annelida</taxon>
        <taxon>Polychaeta</taxon>
        <taxon>Sedentaria</taxon>
        <taxon>Canalipalpata</taxon>
        <taxon>Sabellida</taxon>
        <taxon>Oweniida</taxon>
        <taxon>Oweniidae</taxon>
        <taxon>Owenia</taxon>
    </lineage>
</organism>
<comment type="caution">
    <text evidence="1">The sequence shown here is derived from an EMBL/GenBank/DDBJ whole genome shotgun (WGS) entry which is preliminary data.</text>
</comment>
<keyword evidence="2" id="KW-1185">Reference proteome</keyword>